<dbReference type="PRINTS" id="PR00081">
    <property type="entry name" value="GDHRDH"/>
</dbReference>
<evidence type="ECO:0000256" key="1">
    <source>
        <dbReference type="ARBA" id="ARBA00006484"/>
    </source>
</evidence>
<dbReference type="CDD" id="cd05233">
    <property type="entry name" value="SDR_c"/>
    <property type="match status" value="1"/>
</dbReference>
<dbReference type="Proteomes" id="UP001596114">
    <property type="component" value="Unassembled WGS sequence"/>
</dbReference>
<dbReference type="PRINTS" id="PR00080">
    <property type="entry name" value="SDRFAMILY"/>
</dbReference>
<evidence type="ECO:0000256" key="2">
    <source>
        <dbReference type="ARBA" id="ARBA00023002"/>
    </source>
</evidence>
<protein>
    <submittedName>
        <fullName evidence="3">SDR family NAD(P)-dependent oxidoreductase</fullName>
        <ecNumber evidence="3">1.1.1.-</ecNumber>
    </submittedName>
</protein>
<comment type="similarity">
    <text evidence="1">Belongs to the short-chain dehydrogenases/reductases (SDR) family.</text>
</comment>
<keyword evidence="2 3" id="KW-0560">Oxidoreductase</keyword>
<dbReference type="EMBL" id="JBHSNF010000001">
    <property type="protein sequence ID" value="MFC5525850.1"/>
    <property type="molecule type" value="Genomic_DNA"/>
</dbReference>
<dbReference type="PANTHER" id="PTHR43639:SF1">
    <property type="entry name" value="SHORT-CHAIN DEHYDROGENASE_REDUCTASE FAMILY PROTEIN"/>
    <property type="match status" value="1"/>
</dbReference>
<gene>
    <name evidence="3" type="ORF">ACFPPA_08865</name>
</gene>
<reference evidence="4" key="1">
    <citation type="journal article" date="2019" name="Int. J. Syst. Evol. Microbiol.">
        <title>The Global Catalogue of Microorganisms (GCM) 10K type strain sequencing project: providing services to taxonomists for standard genome sequencing and annotation.</title>
        <authorList>
            <consortium name="The Broad Institute Genomics Platform"/>
            <consortium name="The Broad Institute Genome Sequencing Center for Infectious Disease"/>
            <person name="Wu L."/>
            <person name="Ma J."/>
        </authorList>
    </citation>
    <scope>NUCLEOTIDE SEQUENCE [LARGE SCALE GENOMIC DNA]</scope>
    <source>
        <strain evidence="4">CGMCC 1.16619</strain>
    </source>
</reference>
<dbReference type="PANTHER" id="PTHR43639">
    <property type="entry name" value="OXIDOREDUCTASE, SHORT-CHAIN DEHYDROGENASE/REDUCTASE FAMILY (AFU_ORTHOLOGUE AFUA_5G02870)"/>
    <property type="match status" value="1"/>
</dbReference>
<dbReference type="Gene3D" id="3.40.50.720">
    <property type="entry name" value="NAD(P)-binding Rossmann-like Domain"/>
    <property type="match status" value="1"/>
</dbReference>
<dbReference type="InterPro" id="IPR036291">
    <property type="entry name" value="NAD(P)-bd_dom_sf"/>
</dbReference>
<name>A0ABW0QNA4_9GAMM</name>
<evidence type="ECO:0000313" key="3">
    <source>
        <dbReference type="EMBL" id="MFC5525850.1"/>
    </source>
</evidence>
<accession>A0ABW0QNA4</accession>
<evidence type="ECO:0000313" key="4">
    <source>
        <dbReference type="Proteomes" id="UP001596114"/>
    </source>
</evidence>
<comment type="caution">
    <text evidence="3">The sequence shown here is derived from an EMBL/GenBank/DDBJ whole genome shotgun (WGS) entry which is preliminary data.</text>
</comment>
<keyword evidence="4" id="KW-1185">Reference proteome</keyword>
<dbReference type="RefSeq" id="WP_377319321.1">
    <property type="nucleotide sequence ID" value="NZ_JBHSNF010000001.1"/>
</dbReference>
<dbReference type="SUPFAM" id="SSF51735">
    <property type="entry name" value="NAD(P)-binding Rossmann-fold domains"/>
    <property type="match status" value="1"/>
</dbReference>
<dbReference type="Pfam" id="PF13561">
    <property type="entry name" value="adh_short_C2"/>
    <property type="match status" value="1"/>
</dbReference>
<dbReference type="EC" id="1.1.1.-" evidence="3"/>
<sequence length="236" mass="24695">MSTQRKVAIITGASQGIGAGLVKAFLDRDYRVVANSRSIQPSNNPDVLTVAGDISDRSVAERIVKEAVARFGRVDTLVNNAGIFTAKPFTAFTVEDYAQNLAVNLNGFFHVTQFAIAEMEKQGSGHVVSITTTLAEYAIDGVPSVLASLTKGGLNAATKSLAIEYAKRGIRVNAVAPGVIKTPMHGPETHAALASLHPVGRMGEISDIVGGVLYLESAGFVTGEILHVDGGQIAGH</sequence>
<organism evidence="3 4">
    <name type="scientific">Rhodanobacter ginsengisoli</name>
    <dbReference type="NCBI Taxonomy" id="418646"/>
    <lineage>
        <taxon>Bacteria</taxon>
        <taxon>Pseudomonadati</taxon>
        <taxon>Pseudomonadota</taxon>
        <taxon>Gammaproteobacteria</taxon>
        <taxon>Lysobacterales</taxon>
        <taxon>Rhodanobacteraceae</taxon>
        <taxon>Rhodanobacter</taxon>
    </lineage>
</organism>
<dbReference type="GO" id="GO:0016491">
    <property type="term" value="F:oxidoreductase activity"/>
    <property type="evidence" value="ECO:0007669"/>
    <property type="project" value="UniProtKB-KW"/>
</dbReference>
<proteinExistence type="inferred from homology"/>
<dbReference type="InterPro" id="IPR002347">
    <property type="entry name" value="SDR_fam"/>
</dbReference>